<dbReference type="Proteomes" id="UP000567179">
    <property type="component" value="Unassembled WGS sequence"/>
</dbReference>
<feature type="transmembrane region" description="Helical" evidence="10">
    <location>
        <begin position="168"/>
        <end position="190"/>
    </location>
</feature>
<comment type="catalytic activity">
    <reaction evidence="7">
        <text>myo-inositol(out) + H(+)(out) = myo-inositol(in) + H(+)(in)</text>
        <dbReference type="Rhea" id="RHEA:60364"/>
        <dbReference type="ChEBI" id="CHEBI:15378"/>
        <dbReference type="ChEBI" id="CHEBI:17268"/>
    </reaction>
</comment>
<dbReference type="InterPro" id="IPR003663">
    <property type="entry name" value="Sugar/inositol_transpt"/>
</dbReference>
<feature type="transmembrane region" description="Helical" evidence="10">
    <location>
        <begin position="323"/>
        <end position="343"/>
    </location>
</feature>
<evidence type="ECO:0000256" key="9">
    <source>
        <dbReference type="SAM" id="MobiDB-lite"/>
    </source>
</evidence>
<comment type="caution">
    <text evidence="12">The sequence shown here is derived from an EMBL/GenBank/DDBJ whole genome shotgun (WGS) entry which is preliminary data.</text>
</comment>
<feature type="compositionally biased region" description="Basic and acidic residues" evidence="9">
    <location>
        <begin position="1"/>
        <end position="16"/>
    </location>
</feature>
<evidence type="ECO:0000256" key="7">
    <source>
        <dbReference type="ARBA" id="ARBA00049119"/>
    </source>
</evidence>
<dbReference type="PANTHER" id="PTHR48022:SF36">
    <property type="entry name" value="LACTOSE PERMEASE, PUTATIVE (AFU_ORTHOLOGUE AFUA_1G17310)-RELATED"/>
    <property type="match status" value="1"/>
</dbReference>
<evidence type="ECO:0000256" key="5">
    <source>
        <dbReference type="ARBA" id="ARBA00022989"/>
    </source>
</evidence>
<evidence type="ECO:0000313" key="13">
    <source>
        <dbReference type="Proteomes" id="UP000567179"/>
    </source>
</evidence>
<feature type="compositionally biased region" description="Basic and acidic residues" evidence="9">
    <location>
        <begin position="24"/>
        <end position="42"/>
    </location>
</feature>
<feature type="transmembrane region" description="Helical" evidence="10">
    <location>
        <begin position="388"/>
        <end position="407"/>
    </location>
</feature>
<dbReference type="InterPro" id="IPR036259">
    <property type="entry name" value="MFS_trans_sf"/>
</dbReference>
<protein>
    <recommendedName>
        <fullName evidence="11">Major facilitator superfamily (MFS) profile domain-containing protein</fullName>
    </recommendedName>
</protein>
<feature type="transmembrane region" description="Helical" evidence="10">
    <location>
        <begin position="143"/>
        <end position="162"/>
    </location>
</feature>
<keyword evidence="13" id="KW-1185">Reference proteome</keyword>
<feature type="transmembrane region" description="Helical" evidence="10">
    <location>
        <begin position="363"/>
        <end position="381"/>
    </location>
</feature>
<feature type="transmembrane region" description="Helical" evidence="10">
    <location>
        <begin position="236"/>
        <end position="253"/>
    </location>
</feature>
<evidence type="ECO:0000256" key="3">
    <source>
        <dbReference type="ARBA" id="ARBA00022448"/>
    </source>
</evidence>
<comment type="subcellular location">
    <subcellularLocation>
        <location evidence="1">Membrane</location>
        <topology evidence="1">Multi-pass membrane protein</topology>
    </subcellularLocation>
</comment>
<dbReference type="Pfam" id="PF00083">
    <property type="entry name" value="Sugar_tr"/>
    <property type="match status" value="1"/>
</dbReference>
<feature type="transmembrane region" description="Helical" evidence="10">
    <location>
        <begin position="202"/>
        <end position="224"/>
    </location>
</feature>
<feature type="region of interest" description="Disordered" evidence="9">
    <location>
        <begin position="1"/>
        <end position="42"/>
    </location>
</feature>
<evidence type="ECO:0000259" key="11">
    <source>
        <dbReference type="PROSITE" id="PS50850"/>
    </source>
</evidence>
<evidence type="ECO:0000313" key="12">
    <source>
        <dbReference type="EMBL" id="KAF5314440.1"/>
    </source>
</evidence>
<gene>
    <name evidence="12" type="ORF">D9619_011873</name>
</gene>
<keyword evidence="3 8" id="KW-0813">Transport</keyword>
<dbReference type="OrthoDB" id="6133115at2759"/>
<evidence type="ECO:0000256" key="1">
    <source>
        <dbReference type="ARBA" id="ARBA00004141"/>
    </source>
</evidence>
<sequence length="552" mass="61039">MSSKKDLSSVPKHSEDIDNSSSEKISEKRLSRSQDDASHHQEDLATGDVAIVAVKGERLNPWSKESFILYFCCFTSFLCACALGYDGTVMTAINIMPYYQGTSYNAPPLWKTTGLIFAIFNIGSLSSPWFAGPIADRFGRRASVFFGAAFITIGGILTSSANHRSQLLAGRFVLGFGTSFMTSGAPSFIAELPPVHWRGRMTAFFGIGWFGGSIPAAAICLGTQNIQSHWSWRLPFLLQAAPAVFIMAVVFFLPETPRWLLANGREEEAHAFLVRFHGNNDPNHPLVVAEWREMKEGTSQNGSDKRPWDYSELFKTRNARYRITLAIMLGVFGQFSGNGLGYFNTQIFDAIGYSVHDQFVLNLGNSIVAAIGATVGALLADKMPRRTALIWGTLGCAIFLAINGALSTRWAQLPVDAKNLSIGRAAAASYFLFYFIFSFTYTPLQGLYPVEVLTTTTRAKGMSLYSVVSGLFSFINLYATPIALEKIQYKYVFIFVGWDLIETVAWYFTAVETCGRSLEELEEIFSDPRPIKKSIELRKKAAALMDEKNAPA</sequence>
<feature type="transmembrane region" description="Helical" evidence="10">
    <location>
        <begin position="113"/>
        <end position="131"/>
    </location>
</feature>
<accession>A0A8H5EVS7</accession>
<dbReference type="EMBL" id="JAACJJ010000044">
    <property type="protein sequence ID" value="KAF5314440.1"/>
    <property type="molecule type" value="Genomic_DNA"/>
</dbReference>
<keyword evidence="6 10" id="KW-0472">Membrane</keyword>
<dbReference type="Gene3D" id="1.20.1250.20">
    <property type="entry name" value="MFS general substrate transporter like domains"/>
    <property type="match status" value="1"/>
</dbReference>
<name>A0A8H5EVS7_9AGAR</name>
<feature type="domain" description="Major facilitator superfamily (MFS) profile" evidence="11">
    <location>
        <begin position="72"/>
        <end position="514"/>
    </location>
</feature>
<evidence type="ECO:0000256" key="10">
    <source>
        <dbReference type="SAM" id="Phobius"/>
    </source>
</evidence>
<dbReference type="GO" id="GO:0005351">
    <property type="term" value="F:carbohydrate:proton symporter activity"/>
    <property type="evidence" value="ECO:0007669"/>
    <property type="project" value="TreeGrafter"/>
</dbReference>
<evidence type="ECO:0000256" key="6">
    <source>
        <dbReference type="ARBA" id="ARBA00023136"/>
    </source>
</evidence>
<feature type="transmembrane region" description="Helical" evidence="10">
    <location>
        <begin position="67"/>
        <end position="93"/>
    </location>
</feature>
<dbReference type="InterPro" id="IPR005828">
    <property type="entry name" value="MFS_sugar_transport-like"/>
</dbReference>
<feature type="transmembrane region" description="Helical" evidence="10">
    <location>
        <begin position="427"/>
        <end position="450"/>
    </location>
</feature>
<keyword evidence="5 10" id="KW-1133">Transmembrane helix</keyword>
<dbReference type="InterPro" id="IPR020846">
    <property type="entry name" value="MFS_dom"/>
</dbReference>
<proteinExistence type="inferred from homology"/>
<dbReference type="NCBIfam" id="TIGR00879">
    <property type="entry name" value="SP"/>
    <property type="match status" value="1"/>
</dbReference>
<dbReference type="InterPro" id="IPR050360">
    <property type="entry name" value="MFS_Sugar_Transporters"/>
</dbReference>
<dbReference type="InterPro" id="IPR005829">
    <property type="entry name" value="Sugar_transporter_CS"/>
</dbReference>
<dbReference type="AlphaFoldDB" id="A0A8H5EVS7"/>
<dbReference type="GO" id="GO:0016020">
    <property type="term" value="C:membrane"/>
    <property type="evidence" value="ECO:0007669"/>
    <property type="project" value="UniProtKB-SubCell"/>
</dbReference>
<reference evidence="12 13" key="1">
    <citation type="journal article" date="2020" name="ISME J.">
        <title>Uncovering the hidden diversity of litter-decomposition mechanisms in mushroom-forming fungi.</title>
        <authorList>
            <person name="Floudas D."/>
            <person name="Bentzer J."/>
            <person name="Ahren D."/>
            <person name="Johansson T."/>
            <person name="Persson P."/>
            <person name="Tunlid A."/>
        </authorList>
    </citation>
    <scope>NUCLEOTIDE SEQUENCE [LARGE SCALE GENOMIC DNA]</scope>
    <source>
        <strain evidence="12 13">CBS 101986</strain>
    </source>
</reference>
<evidence type="ECO:0000256" key="8">
    <source>
        <dbReference type="RuleBase" id="RU003346"/>
    </source>
</evidence>
<keyword evidence="4 10" id="KW-0812">Transmembrane</keyword>
<dbReference type="PROSITE" id="PS00216">
    <property type="entry name" value="SUGAR_TRANSPORT_1"/>
    <property type="match status" value="1"/>
</dbReference>
<dbReference type="PANTHER" id="PTHR48022">
    <property type="entry name" value="PLASTIDIC GLUCOSE TRANSPORTER 4"/>
    <property type="match status" value="1"/>
</dbReference>
<organism evidence="12 13">
    <name type="scientific">Psilocybe cf. subviscida</name>
    <dbReference type="NCBI Taxonomy" id="2480587"/>
    <lineage>
        <taxon>Eukaryota</taxon>
        <taxon>Fungi</taxon>
        <taxon>Dikarya</taxon>
        <taxon>Basidiomycota</taxon>
        <taxon>Agaricomycotina</taxon>
        <taxon>Agaricomycetes</taxon>
        <taxon>Agaricomycetidae</taxon>
        <taxon>Agaricales</taxon>
        <taxon>Agaricineae</taxon>
        <taxon>Strophariaceae</taxon>
        <taxon>Psilocybe</taxon>
    </lineage>
</organism>
<evidence type="ECO:0000256" key="2">
    <source>
        <dbReference type="ARBA" id="ARBA00010992"/>
    </source>
</evidence>
<evidence type="ECO:0000256" key="4">
    <source>
        <dbReference type="ARBA" id="ARBA00022692"/>
    </source>
</evidence>
<dbReference type="FunFam" id="1.20.1250.20:FF:000134">
    <property type="entry name" value="MFS sugar transporter protein"/>
    <property type="match status" value="1"/>
</dbReference>
<dbReference type="PROSITE" id="PS50850">
    <property type="entry name" value="MFS"/>
    <property type="match status" value="1"/>
</dbReference>
<dbReference type="SUPFAM" id="SSF103473">
    <property type="entry name" value="MFS general substrate transporter"/>
    <property type="match status" value="1"/>
</dbReference>
<comment type="similarity">
    <text evidence="2 8">Belongs to the major facilitator superfamily. Sugar transporter (TC 2.A.1.1) family.</text>
</comment>
<feature type="transmembrane region" description="Helical" evidence="10">
    <location>
        <begin position="462"/>
        <end position="479"/>
    </location>
</feature>